<dbReference type="InterPro" id="IPR001248">
    <property type="entry name" value="Pur-cyt_permease"/>
</dbReference>
<feature type="transmembrane region" description="Helical" evidence="6">
    <location>
        <begin position="218"/>
        <end position="238"/>
    </location>
</feature>
<feature type="transmembrane region" description="Helical" evidence="6">
    <location>
        <begin position="144"/>
        <end position="164"/>
    </location>
</feature>
<evidence type="ECO:0000313" key="7">
    <source>
        <dbReference type="EMBL" id="BBW99969.1"/>
    </source>
</evidence>
<dbReference type="AlphaFoldDB" id="A0AAD1M577"/>
<dbReference type="KEGG" id="mmor:MMOR_09060"/>
<dbReference type="Pfam" id="PF02133">
    <property type="entry name" value="Transp_cyt_pur"/>
    <property type="match status" value="1"/>
</dbReference>
<dbReference type="InterPro" id="IPR030191">
    <property type="entry name" value="CodB"/>
</dbReference>
<feature type="transmembrane region" description="Helical" evidence="6">
    <location>
        <begin position="176"/>
        <end position="198"/>
    </location>
</feature>
<evidence type="ECO:0000256" key="4">
    <source>
        <dbReference type="ARBA" id="ARBA00022989"/>
    </source>
</evidence>
<dbReference type="RefSeq" id="WP_163657984.1">
    <property type="nucleotide sequence ID" value="NZ_AP022560.1"/>
</dbReference>
<feature type="transmembrane region" description="Helical" evidence="6">
    <location>
        <begin position="250"/>
        <end position="273"/>
    </location>
</feature>
<comment type="similarity">
    <text evidence="2">Belongs to the purine-cytosine permease (2.A.39) family.</text>
</comment>
<gene>
    <name evidence="7" type="ORF">MMOR_09060</name>
</gene>
<keyword evidence="8" id="KW-1185">Reference proteome</keyword>
<protein>
    <recommendedName>
        <fullName evidence="9">Cytosine permease</fullName>
    </recommendedName>
</protein>
<feature type="transmembrane region" description="Helical" evidence="6">
    <location>
        <begin position="438"/>
        <end position="463"/>
    </location>
</feature>
<comment type="subcellular location">
    <subcellularLocation>
        <location evidence="1">Membrane</location>
        <topology evidence="1">Multi-pass membrane protein</topology>
    </subcellularLocation>
</comment>
<sequence>MTATTSLGSYQLAEENGWPLLRSERGFGKVAIFLAAFSAAMATWCFSIGGFVAYYLNAGAGTFATLAGALLGILLVTLATLPMCAKYGIDSVVASRAQLGPRGSYLSLLLVYCSAMGWSIILFIYKGRALAELLISFGVLDERYRSWCVGIVGVAAVFLVLALIRKGPEYVRSRGPVIAVIVAAMSLVVLLLLVQRVGVAGVLDAVAVAPYDDAAGNWASALEVLIASNLSWWAYVGAIVRTNPSARTSLWPVVIGFGLGVGIGSLTGLYTGLVVEDSAGDPTSFLVSQGGVVIGGIMLVFLLIANIGTAMMGVYASSLAVRQLPGASRLSWKWTIFWVSVPAMIIVGFFANSAETFFTVFVAFLGVAFAPMCGIQIVDWYLLRGQRFEVQSLFLRDKTSSYYYVAGFNPVGFAALAAGVVTYIYLLDPVTYVYRPPFQFLTASFPAAFVSGVVYLVGALLFLRPSGIGGYGRTTAADTEADLSTEPAV</sequence>
<feature type="transmembrane region" description="Helical" evidence="6">
    <location>
        <begin position="30"/>
        <end position="56"/>
    </location>
</feature>
<dbReference type="PANTHER" id="PTHR30569:SF0">
    <property type="entry name" value="CYTOSINE PERMEASE"/>
    <property type="match status" value="1"/>
</dbReference>
<evidence type="ECO:0008006" key="9">
    <source>
        <dbReference type="Google" id="ProtNLM"/>
    </source>
</evidence>
<dbReference type="GO" id="GO:0005886">
    <property type="term" value="C:plasma membrane"/>
    <property type="evidence" value="ECO:0007669"/>
    <property type="project" value="TreeGrafter"/>
</dbReference>
<keyword evidence="4 6" id="KW-1133">Transmembrane helix</keyword>
<evidence type="ECO:0000256" key="1">
    <source>
        <dbReference type="ARBA" id="ARBA00004141"/>
    </source>
</evidence>
<dbReference type="Proteomes" id="UP000466681">
    <property type="component" value="Chromosome"/>
</dbReference>
<name>A0AAD1M577_9MYCO</name>
<feature type="transmembrane region" description="Helical" evidence="6">
    <location>
        <begin position="357"/>
        <end position="382"/>
    </location>
</feature>
<keyword evidence="5 6" id="KW-0472">Membrane</keyword>
<dbReference type="EMBL" id="AP022560">
    <property type="protein sequence ID" value="BBW99969.1"/>
    <property type="molecule type" value="Genomic_DNA"/>
</dbReference>
<dbReference type="PANTHER" id="PTHR30569">
    <property type="entry name" value="CYTOSINE TRANSPORTER CODB"/>
    <property type="match status" value="1"/>
</dbReference>
<feature type="transmembrane region" description="Helical" evidence="6">
    <location>
        <begin position="402"/>
        <end position="426"/>
    </location>
</feature>
<accession>A0AAD1M577</accession>
<evidence type="ECO:0000256" key="2">
    <source>
        <dbReference type="ARBA" id="ARBA00008974"/>
    </source>
</evidence>
<feature type="transmembrane region" description="Helical" evidence="6">
    <location>
        <begin position="105"/>
        <end position="124"/>
    </location>
</feature>
<evidence type="ECO:0000313" key="8">
    <source>
        <dbReference type="Proteomes" id="UP000466681"/>
    </source>
</evidence>
<evidence type="ECO:0000256" key="6">
    <source>
        <dbReference type="SAM" id="Phobius"/>
    </source>
</evidence>
<evidence type="ECO:0000256" key="5">
    <source>
        <dbReference type="ARBA" id="ARBA00023136"/>
    </source>
</evidence>
<dbReference type="GO" id="GO:0015209">
    <property type="term" value="F:cytosine transmembrane transporter activity"/>
    <property type="evidence" value="ECO:0007669"/>
    <property type="project" value="InterPro"/>
</dbReference>
<proteinExistence type="inferred from homology"/>
<organism evidence="7 8">
    <name type="scientific">Mycolicibacterium moriokaense</name>
    <dbReference type="NCBI Taxonomy" id="39691"/>
    <lineage>
        <taxon>Bacteria</taxon>
        <taxon>Bacillati</taxon>
        <taxon>Actinomycetota</taxon>
        <taxon>Actinomycetes</taxon>
        <taxon>Mycobacteriales</taxon>
        <taxon>Mycobacteriaceae</taxon>
        <taxon>Mycolicibacterium</taxon>
    </lineage>
</organism>
<feature type="transmembrane region" description="Helical" evidence="6">
    <location>
        <begin position="330"/>
        <end position="351"/>
    </location>
</feature>
<dbReference type="Gene3D" id="1.10.4160.10">
    <property type="entry name" value="Hydantoin permease"/>
    <property type="match status" value="1"/>
</dbReference>
<reference evidence="7 8" key="1">
    <citation type="journal article" date="2019" name="Emerg. Microbes Infect.">
        <title>Comprehensive subspecies identification of 175 nontuberculous mycobacteria species based on 7547 genomic profiles.</title>
        <authorList>
            <person name="Matsumoto Y."/>
            <person name="Kinjo T."/>
            <person name="Motooka D."/>
            <person name="Nabeya D."/>
            <person name="Jung N."/>
            <person name="Uechi K."/>
            <person name="Horii T."/>
            <person name="Iida T."/>
            <person name="Fujita J."/>
            <person name="Nakamura S."/>
        </authorList>
    </citation>
    <scope>NUCLEOTIDE SEQUENCE [LARGE SCALE GENOMIC DNA]</scope>
    <source>
        <strain evidence="7 8">JCM 6375</strain>
    </source>
</reference>
<feature type="transmembrane region" description="Helical" evidence="6">
    <location>
        <begin position="293"/>
        <end position="318"/>
    </location>
</feature>
<keyword evidence="3 6" id="KW-0812">Transmembrane</keyword>
<feature type="transmembrane region" description="Helical" evidence="6">
    <location>
        <begin position="62"/>
        <end position="84"/>
    </location>
</feature>
<evidence type="ECO:0000256" key="3">
    <source>
        <dbReference type="ARBA" id="ARBA00022692"/>
    </source>
</evidence>